<comment type="caution">
    <text evidence="2">The sequence shown here is derived from an EMBL/GenBank/DDBJ whole genome shotgun (WGS) entry which is preliminary data.</text>
</comment>
<dbReference type="RefSeq" id="XP_015660808.1">
    <property type="nucleotide sequence ID" value="XM_015800801.1"/>
</dbReference>
<evidence type="ECO:0000313" key="3">
    <source>
        <dbReference type="Proteomes" id="UP000037923"/>
    </source>
</evidence>
<organism evidence="2 3">
    <name type="scientific">Leptomonas pyrrhocoris</name>
    <name type="common">Firebug parasite</name>
    <dbReference type="NCBI Taxonomy" id="157538"/>
    <lineage>
        <taxon>Eukaryota</taxon>
        <taxon>Discoba</taxon>
        <taxon>Euglenozoa</taxon>
        <taxon>Kinetoplastea</taxon>
        <taxon>Metakinetoplastina</taxon>
        <taxon>Trypanosomatida</taxon>
        <taxon>Trypanosomatidae</taxon>
        <taxon>Leishmaniinae</taxon>
        <taxon>Leptomonas</taxon>
    </lineage>
</organism>
<evidence type="ECO:0000256" key="1">
    <source>
        <dbReference type="SAM" id="MobiDB-lite"/>
    </source>
</evidence>
<protein>
    <recommendedName>
        <fullName evidence="4">Thioredoxin domain-containing protein</fullName>
    </recommendedName>
</protein>
<dbReference type="RefSeq" id="XP_015660809.1">
    <property type="nucleotide sequence ID" value="XM_015800802.1"/>
</dbReference>
<feature type="region of interest" description="Disordered" evidence="1">
    <location>
        <begin position="70"/>
        <end position="99"/>
    </location>
</feature>
<dbReference type="OrthoDB" id="2121326at2759"/>
<evidence type="ECO:0008006" key="4">
    <source>
        <dbReference type="Google" id="ProtNLM"/>
    </source>
</evidence>
<dbReference type="EMBL" id="LGTL01000005">
    <property type="protein sequence ID" value="KPA82369.1"/>
    <property type="molecule type" value="Genomic_DNA"/>
</dbReference>
<dbReference type="VEuPathDB" id="TriTrypDB:LpyrH10_05_3130"/>
<dbReference type="Gene3D" id="3.40.30.10">
    <property type="entry name" value="Glutaredoxin"/>
    <property type="match status" value="1"/>
</dbReference>
<name>A0A0M9G4Q0_LEPPY</name>
<dbReference type="EMBL" id="LGTL01000005">
    <property type="protein sequence ID" value="KPA82370.1"/>
    <property type="molecule type" value="Genomic_DNA"/>
</dbReference>
<dbReference type="AlphaFoldDB" id="A0A0M9G4Q0"/>
<gene>
    <name evidence="2" type="ORF">ABB37_03453</name>
</gene>
<dbReference type="OMA" id="PNEKVFM"/>
<evidence type="ECO:0000313" key="2">
    <source>
        <dbReference type="EMBL" id="KPA82370.1"/>
    </source>
</evidence>
<proteinExistence type="predicted"/>
<accession>A0A0M9G4Q0</accession>
<keyword evidence="3" id="KW-1185">Reference proteome</keyword>
<dbReference type="Proteomes" id="UP000037923">
    <property type="component" value="Unassembled WGS sequence"/>
</dbReference>
<sequence>MLQRTYGRFFITKIFKVSKPPAAGYEIAELPNEKVLQDYLQFHRAKGVVVILHSGPPYAAAAVASAGGSPSPLTSAHTHTSTTAAASRGKSGGNAAAAKSSKDGSYLMKDALTRSFISSINALNLGNPSEVKLALVPGPQAPRLVEEYNVITYPTTLLFLDGQCVYRVVGARTRELSIKSLFMLRNGGRNIFSRE</sequence>
<reference evidence="2 3" key="1">
    <citation type="submission" date="2015-07" db="EMBL/GenBank/DDBJ databases">
        <title>High-quality genome of monoxenous trypanosomatid Leptomonas pyrrhocoris.</title>
        <authorList>
            <person name="Flegontov P."/>
            <person name="Butenko A."/>
            <person name="Firsov S."/>
            <person name="Vlcek C."/>
            <person name="Logacheva M.D."/>
            <person name="Field M."/>
            <person name="Filatov D."/>
            <person name="Flegontova O."/>
            <person name="Gerasimov E."/>
            <person name="Jackson A.P."/>
            <person name="Kelly S."/>
            <person name="Opperdoes F."/>
            <person name="O'Reilly A."/>
            <person name="Votypka J."/>
            <person name="Yurchenko V."/>
            <person name="Lukes J."/>
        </authorList>
    </citation>
    <scope>NUCLEOTIDE SEQUENCE [LARGE SCALE GENOMIC DNA]</scope>
    <source>
        <strain evidence="2">H10</strain>
    </source>
</reference>
<dbReference type="GeneID" id="26903744"/>
<dbReference type="SUPFAM" id="SSF52833">
    <property type="entry name" value="Thioredoxin-like"/>
    <property type="match status" value="1"/>
</dbReference>
<dbReference type="InterPro" id="IPR036249">
    <property type="entry name" value="Thioredoxin-like_sf"/>
</dbReference>